<evidence type="ECO:0000313" key="1">
    <source>
        <dbReference type="EMBL" id="VDM95840.1"/>
    </source>
</evidence>
<dbReference type="Gene3D" id="2.40.70.10">
    <property type="entry name" value="Acid Proteases"/>
    <property type="match status" value="1"/>
</dbReference>
<evidence type="ECO:0000313" key="2">
    <source>
        <dbReference type="Proteomes" id="UP000271087"/>
    </source>
</evidence>
<sequence length="153" mass="18505">MPETTERVMAFFDIGAQMFFIPKGLADRLRLKRTKEETITIVTFGNKNSKTTPLIINETDTRYVENFWELELLGIYKQPYAYYDERALELFKEIMPELGRRNRVYWPRKEIKLWNKTKLKLNINHGLCFDRLKTLMKRLQNEPCFFHKYDEVI</sequence>
<name>A0A182ET89_ONCOC</name>
<dbReference type="AlphaFoldDB" id="A0A182ET89"/>
<dbReference type="InterPro" id="IPR021109">
    <property type="entry name" value="Peptidase_aspartic_dom_sf"/>
</dbReference>
<dbReference type="WBParaSite" id="nOo.2.0.1.t11363-RA">
    <property type="protein sequence ID" value="nOo.2.0.1.t11363-RA"/>
    <property type="gene ID" value="nOo.2.0.1.g11363"/>
</dbReference>
<dbReference type="OrthoDB" id="5920525at2759"/>
<dbReference type="Proteomes" id="UP000271087">
    <property type="component" value="Unassembled WGS sequence"/>
</dbReference>
<dbReference type="EMBL" id="UYRW01007800">
    <property type="protein sequence ID" value="VDM95840.1"/>
    <property type="molecule type" value="Genomic_DNA"/>
</dbReference>
<gene>
    <name evidence="1" type="ORF">NOO_LOCUS11363</name>
</gene>
<evidence type="ECO:0000313" key="3">
    <source>
        <dbReference type="WBParaSite" id="nOo.2.0.1.t11363-RA"/>
    </source>
</evidence>
<keyword evidence="2" id="KW-1185">Reference proteome</keyword>
<reference evidence="1 2" key="2">
    <citation type="submission" date="2018-08" db="EMBL/GenBank/DDBJ databases">
        <authorList>
            <person name="Laetsch R D."/>
            <person name="Stevens L."/>
            <person name="Kumar S."/>
            <person name="Blaxter L. M."/>
        </authorList>
    </citation>
    <scope>NUCLEOTIDE SEQUENCE [LARGE SCALE GENOMIC DNA]</scope>
</reference>
<proteinExistence type="predicted"/>
<protein>
    <submittedName>
        <fullName evidence="3">Peptidase A2 domain-containing protein</fullName>
    </submittedName>
</protein>
<organism evidence="3">
    <name type="scientific">Onchocerca ochengi</name>
    <name type="common">Filarial nematode worm</name>
    <dbReference type="NCBI Taxonomy" id="42157"/>
    <lineage>
        <taxon>Eukaryota</taxon>
        <taxon>Metazoa</taxon>
        <taxon>Ecdysozoa</taxon>
        <taxon>Nematoda</taxon>
        <taxon>Chromadorea</taxon>
        <taxon>Rhabditida</taxon>
        <taxon>Spirurina</taxon>
        <taxon>Spiruromorpha</taxon>
        <taxon>Filarioidea</taxon>
        <taxon>Onchocercidae</taxon>
        <taxon>Onchocerca</taxon>
    </lineage>
</organism>
<accession>A0A182ET89</accession>
<reference evidence="3" key="1">
    <citation type="submission" date="2016-06" db="UniProtKB">
        <authorList>
            <consortium name="WormBaseParasite"/>
        </authorList>
    </citation>
    <scope>IDENTIFICATION</scope>
</reference>